<dbReference type="InterPro" id="IPR024072">
    <property type="entry name" value="DHFR-like_dom_sf"/>
</dbReference>
<keyword evidence="3" id="KW-1185">Reference proteome</keyword>
<dbReference type="Pfam" id="PF01872">
    <property type="entry name" value="RibD_C"/>
    <property type="match status" value="1"/>
</dbReference>
<protein>
    <submittedName>
        <fullName evidence="2">Dihydrofolate reductase family protein</fullName>
    </submittedName>
</protein>
<dbReference type="Gene3D" id="3.40.430.10">
    <property type="entry name" value="Dihydrofolate Reductase, subunit A"/>
    <property type="match status" value="1"/>
</dbReference>
<dbReference type="Proteomes" id="UP001589810">
    <property type="component" value="Unassembled WGS sequence"/>
</dbReference>
<reference evidence="2 3" key="1">
    <citation type="submission" date="2024-09" db="EMBL/GenBank/DDBJ databases">
        <authorList>
            <person name="Sun Q."/>
            <person name="Mori K."/>
        </authorList>
    </citation>
    <scope>NUCLEOTIDE SEQUENCE [LARGE SCALE GENOMIC DNA]</scope>
    <source>
        <strain evidence="2 3">TBRC 1432</strain>
    </source>
</reference>
<name>A0ABV6MLE7_9PSEU</name>
<dbReference type="RefSeq" id="WP_273939836.1">
    <property type="nucleotide sequence ID" value="NZ_CP097263.1"/>
</dbReference>
<comment type="caution">
    <text evidence="2">The sequence shown here is derived from an EMBL/GenBank/DDBJ whole genome shotgun (WGS) entry which is preliminary data.</text>
</comment>
<feature type="domain" description="Bacterial bifunctional deaminase-reductase C-terminal" evidence="1">
    <location>
        <begin position="3"/>
        <end position="149"/>
    </location>
</feature>
<evidence type="ECO:0000313" key="2">
    <source>
        <dbReference type="EMBL" id="MFC0541004.1"/>
    </source>
</evidence>
<evidence type="ECO:0000259" key="1">
    <source>
        <dbReference type="Pfam" id="PF01872"/>
    </source>
</evidence>
<evidence type="ECO:0000313" key="3">
    <source>
        <dbReference type="Proteomes" id="UP001589810"/>
    </source>
</evidence>
<dbReference type="InterPro" id="IPR002734">
    <property type="entry name" value="RibDG_C"/>
</dbReference>
<dbReference type="SUPFAM" id="SSF53597">
    <property type="entry name" value="Dihydrofolate reductase-like"/>
    <property type="match status" value="1"/>
</dbReference>
<dbReference type="EMBL" id="JBHLUD010000001">
    <property type="protein sequence ID" value="MFC0541004.1"/>
    <property type="molecule type" value="Genomic_DNA"/>
</dbReference>
<accession>A0ABV6MLE7</accession>
<sequence length="177" mass="18847">MAIRVHTSMTLDGFSADEKGWPVLLHMPAFQSGVSYGHEEFFAQCTAVIMGRHTFEPALGAQSWPWPGKKVFVLSSGSVDVPVDQDVTVCANVAEVLAALPDGDAQLLGGPSTIAAFHQAGAIDRLEIVLLPLLLGKGKPLFPLGDDTAPLAFDEQVVYPDGTVKLCYNVTTTLPRA</sequence>
<organism evidence="2 3">
    <name type="scientific">Kutzneria chonburiensis</name>
    <dbReference type="NCBI Taxonomy" id="1483604"/>
    <lineage>
        <taxon>Bacteria</taxon>
        <taxon>Bacillati</taxon>
        <taxon>Actinomycetota</taxon>
        <taxon>Actinomycetes</taxon>
        <taxon>Pseudonocardiales</taxon>
        <taxon>Pseudonocardiaceae</taxon>
        <taxon>Kutzneria</taxon>
    </lineage>
</organism>
<proteinExistence type="predicted"/>
<gene>
    <name evidence="2" type="ORF">ACFFH7_05900</name>
</gene>